<dbReference type="GO" id="GO:0006099">
    <property type="term" value="P:tricarboxylic acid cycle"/>
    <property type="evidence" value="ECO:0007669"/>
    <property type="project" value="TreeGrafter"/>
</dbReference>
<dbReference type="AlphaFoldDB" id="A0A8T2C780"/>
<dbReference type="GO" id="GO:0006102">
    <property type="term" value="P:isocitrate metabolic process"/>
    <property type="evidence" value="ECO:0007669"/>
    <property type="project" value="TreeGrafter"/>
</dbReference>
<sequence length="340" mass="37636">MSYRFISILKNLSSITTGSGIQTRSATYMPRPVTVIHGVLTNAVEEVMDAMHVPVYLETYNIKGKNMNHFPREVVDSIRKNKVCLNGRVNNSLCGGSRKELDLFASLVNCFNLNGQPSRYKNVDIVVVIENTKGEYAGREHEVVPGVIQSFQVTMTKFWSDRIAKYAFEYARLSNRKKVTAVHSKGKDEKLADAFFLESCQEVAKMYPSITYNEIGINNCCLQLVEKPEQFDVIVTSNLYGNIIANIAVGIAGAGNNGEIMPGGSFGSEYAIFEQVGPVENHKNPVALLFSSVMMLRHLLLPLFADRLETAMKRAVSEGKCGNSNTTTQEVVEAVIANMD</sequence>
<dbReference type="Pfam" id="PF00180">
    <property type="entry name" value="Iso_dh"/>
    <property type="match status" value="1"/>
</dbReference>
<evidence type="ECO:0000313" key="3">
    <source>
        <dbReference type="EMBL" id="KAG7593683.1"/>
    </source>
</evidence>
<organism evidence="3 4">
    <name type="scientific">Arabidopsis thaliana x Arabidopsis arenosa</name>
    <dbReference type="NCBI Taxonomy" id="1240361"/>
    <lineage>
        <taxon>Eukaryota</taxon>
        <taxon>Viridiplantae</taxon>
        <taxon>Streptophyta</taxon>
        <taxon>Embryophyta</taxon>
        <taxon>Tracheophyta</taxon>
        <taxon>Spermatophyta</taxon>
        <taxon>Magnoliopsida</taxon>
        <taxon>eudicotyledons</taxon>
        <taxon>Gunneridae</taxon>
        <taxon>Pentapetalae</taxon>
        <taxon>rosids</taxon>
        <taxon>malvids</taxon>
        <taxon>Brassicales</taxon>
        <taxon>Brassicaceae</taxon>
        <taxon>Camelineae</taxon>
        <taxon>Arabidopsis</taxon>
    </lineage>
</organism>
<dbReference type="GO" id="GO:0005739">
    <property type="term" value="C:mitochondrion"/>
    <property type="evidence" value="ECO:0007669"/>
    <property type="project" value="TreeGrafter"/>
</dbReference>
<dbReference type="EMBL" id="JAEFBK010000006">
    <property type="protein sequence ID" value="KAG7593683.1"/>
    <property type="molecule type" value="Genomic_DNA"/>
</dbReference>
<protein>
    <submittedName>
        <fullName evidence="3">Isopropylmalate dehydrogenase-like domain</fullName>
    </submittedName>
</protein>
<keyword evidence="4" id="KW-1185">Reference proteome</keyword>
<dbReference type="Proteomes" id="UP000694240">
    <property type="component" value="Chromosome 6"/>
</dbReference>
<feature type="domain" description="Isopropylmalate dehydrogenase-like" evidence="2">
    <location>
        <begin position="32"/>
        <end position="335"/>
    </location>
</feature>
<proteinExistence type="inferred from homology"/>
<evidence type="ECO:0000313" key="4">
    <source>
        <dbReference type="Proteomes" id="UP000694240"/>
    </source>
</evidence>
<dbReference type="PANTHER" id="PTHR11835">
    <property type="entry name" value="DECARBOXYLATING DEHYDROGENASES-ISOCITRATE, ISOPROPYLMALATE, TARTRATE"/>
    <property type="match status" value="1"/>
</dbReference>
<name>A0A8T2C780_9BRAS</name>
<reference evidence="3 4" key="1">
    <citation type="submission" date="2020-12" db="EMBL/GenBank/DDBJ databases">
        <title>Concerted genomic and epigenomic changes stabilize Arabidopsis allopolyploids.</title>
        <authorList>
            <person name="Chen Z."/>
        </authorList>
    </citation>
    <scope>NUCLEOTIDE SEQUENCE [LARGE SCALE GENOMIC DNA]</scope>
    <source>
        <strain evidence="3">Allo738</strain>
        <tissue evidence="3">Leaf</tissue>
    </source>
</reference>
<comment type="caution">
    <text evidence="3">The sequence shown here is derived from an EMBL/GenBank/DDBJ whole genome shotgun (WGS) entry which is preliminary data.</text>
</comment>
<dbReference type="GO" id="GO:0004449">
    <property type="term" value="F:isocitrate dehydrogenase (NAD+) activity"/>
    <property type="evidence" value="ECO:0007669"/>
    <property type="project" value="TreeGrafter"/>
</dbReference>
<dbReference type="PANTHER" id="PTHR11835:SF80">
    <property type="entry name" value="ISOCITRATE DEHYDROGENASE [NAD] REGULATORY SUBUNIT 1, MITOCHONDRIAL-RELATED"/>
    <property type="match status" value="1"/>
</dbReference>
<evidence type="ECO:0000256" key="1">
    <source>
        <dbReference type="ARBA" id="ARBA00007769"/>
    </source>
</evidence>
<accession>A0A8T2C780</accession>
<evidence type="ECO:0000259" key="2">
    <source>
        <dbReference type="SMART" id="SM01329"/>
    </source>
</evidence>
<dbReference type="InterPro" id="IPR024084">
    <property type="entry name" value="IsoPropMal-DH-like_dom"/>
</dbReference>
<dbReference type="SMART" id="SM01329">
    <property type="entry name" value="Iso_dh"/>
    <property type="match status" value="1"/>
</dbReference>
<gene>
    <name evidence="3" type="ORF">ISN45_Aa01g024710</name>
</gene>
<comment type="similarity">
    <text evidence="1">Belongs to the isocitrate and isopropylmalate dehydrogenases family.</text>
</comment>